<organism evidence="1 2">
    <name type="scientific">Haloplasma contractile SSD-17B</name>
    <dbReference type="NCBI Taxonomy" id="1033810"/>
    <lineage>
        <taxon>Bacteria</taxon>
        <taxon>Bacillati</taxon>
        <taxon>Mycoplasmatota</taxon>
        <taxon>Mollicutes</taxon>
        <taxon>Haloplasmatales</taxon>
        <taxon>Haloplasmataceae</taxon>
        <taxon>Haloplasma</taxon>
    </lineage>
</organism>
<dbReference type="OrthoDB" id="1906564at2"/>
<dbReference type="eggNOG" id="ENOG5033VB5">
    <property type="taxonomic scope" value="Bacteria"/>
</dbReference>
<keyword evidence="2" id="KW-1185">Reference proteome</keyword>
<gene>
    <name evidence="1" type="ORF">HLPCO_002963</name>
</gene>
<evidence type="ECO:0000313" key="2">
    <source>
        <dbReference type="Proteomes" id="UP000005707"/>
    </source>
</evidence>
<dbReference type="STRING" id="1033810.HLPCO_002963"/>
<proteinExistence type="predicted"/>
<evidence type="ECO:0000313" key="1">
    <source>
        <dbReference type="EMBL" id="ERJ11010.1"/>
    </source>
</evidence>
<dbReference type="RefSeq" id="WP_008825520.1">
    <property type="nucleotide sequence ID" value="NZ_AFNU02000019.1"/>
</dbReference>
<reference evidence="1 2" key="2">
    <citation type="journal article" date="2013" name="PLoS ONE">
        <title>INDIGO - INtegrated Data Warehouse of MIcrobial GenOmes with Examples from the Red Sea Extremophiles.</title>
        <authorList>
            <person name="Alam I."/>
            <person name="Antunes A."/>
            <person name="Kamau A.A."/>
            <person name="Ba Alawi W."/>
            <person name="Kalkatawi M."/>
            <person name="Stingl U."/>
            <person name="Bajic V.B."/>
        </authorList>
    </citation>
    <scope>NUCLEOTIDE SEQUENCE [LARGE SCALE GENOMIC DNA]</scope>
    <source>
        <strain evidence="1 2">SSD-17B</strain>
    </source>
</reference>
<dbReference type="EMBL" id="AFNU02000019">
    <property type="protein sequence ID" value="ERJ11010.1"/>
    <property type="molecule type" value="Genomic_DNA"/>
</dbReference>
<dbReference type="AlphaFoldDB" id="U2FDF9"/>
<sequence length="265" mass="31088">MKDVYFVDLDYEINQYNPFDNNKLFNNEWVILKIVDDPNVNILVGKGKSNVYEVSISKYCEGWQYRIIDFINYHLNNNYKIVCSINKKDLNHAKEIYNNTNPYQLRYYEPKVLIHSTLPGYVDMIKESGCLKSWNRLKNDSTINDEQPIGRLLGDPKHYSDYIMLGEGISCEIVVLSKQLNRIEMNIDLEYEPGGRFYFDATRLASDDLLVRDGIHYKVKDELPIDHYLLSLITPKDIQFNNKAITPRSFTELSDRLFKKNFNGL</sequence>
<accession>U2FDF9</accession>
<protein>
    <submittedName>
        <fullName evidence="1">Uncharacterized protein</fullName>
    </submittedName>
</protein>
<dbReference type="InParanoid" id="U2FDF9"/>
<dbReference type="Proteomes" id="UP000005707">
    <property type="component" value="Unassembled WGS sequence"/>
</dbReference>
<name>U2FDF9_9MOLU</name>
<reference evidence="1 2" key="1">
    <citation type="journal article" date="2011" name="J. Bacteriol.">
        <title>Genome sequence of Haloplasma contractile, an unusual contractile bacterium from a deep-sea anoxic brine lake.</title>
        <authorList>
            <person name="Antunes A."/>
            <person name="Alam I."/>
            <person name="El Dorry H."/>
            <person name="Siam R."/>
            <person name="Robertson A."/>
            <person name="Bajic V.B."/>
            <person name="Stingl U."/>
        </authorList>
    </citation>
    <scope>NUCLEOTIDE SEQUENCE [LARGE SCALE GENOMIC DNA]</scope>
    <source>
        <strain evidence="1 2">SSD-17B</strain>
    </source>
</reference>
<comment type="caution">
    <text evidence="1">The sequence shown here is derived from an EMBL/GenBank/DDBJ whole genome shotgun (WGS) entry which is preliminary data.</text>
</comment>